<sequence>MIMILRAPRGNTLPEARVCRDVLQRQLPGASFSRVFRRSRRMFSCPLKLPAESRRSAQIRPLWQGARSIDPAFVCGPGPSAAPRITNM</sequence>
<evidence type="ECO:0000313" key="2">
    <source>
        <dbReference type="Proteomes" id="UP001066276"/>
    </source>
</evidence>
<comment type="caution">
    <text evidence="1">The sequence shown here is derived from an EMBL/GenBank/DDBJ whole genome shotgun (WGS) entry which is preliminary data.</text>
</comment>
<dbReference type="EMBL" id="JANPWB010000016">
    <property type="protein sequence ID" value="KAJ1081202.1"/>
    <property type="molecule type" value="Genomic_DNA"/>
</dbReference>
<gene>
    <name evidence="1" type="ORF">NDU88_001385</name>
</gene>
<accession>A0AAV7KRC5</accession>
<dbReference type="Proteomes" id="UP001066276">
    <property type="component" value="Chromosome 12"/>
</dbReference>
<proteinExistence type="predicted"/>
<organism evidence="1 2">
    <name type="scientific">Pleurodeles waltl</name>
    <name type="common">Iberian ribbed newt</name>
    <dbReference type="NCBI Taxonomy" id="8319"/>
    <lineage>
        <taxon>Eukaryota</taxon>
        <taxon>Metazoa</taxon>
        <taxon>Chordata</taxon>
        <taxon>Craniata</taxon>
        <taxon>Vertebrata</taxon>
        <taxon>Euteleostomi</taxon>
        <taxon>Amphibia</taxon>
        <taxon>Batrachia</taxon>
        <taxon>Caudata</taxon>
        <taxon>Salamandroidea</taxon>
        <taxon>Salamandridae</taxon>
        <taxon>Pleurodelinae</taxon>
        <taxon>Pleurodeles</taxon>
    </lineage>
</organism>
<protein>
    <submittedName>
        <fullName evidence="1">Uncharacterized protein</fullName>
    </submittedName>
</protein>
<evidence type="ECO:0000313" key="1">
    <source>
        <dbReference type="EMBL" id="KAJ1081202.1"/>
    </source>
</evidence>
<dbReference type="AlphaFoldDB" id="A0AAV7KRC5"/>
<keyword evidence="2" id="KW-1185">Reference proteome</keyword>
<reference evidence="1" key="1">
    <citation type="journal article" date="2022" name="bioRxiv">
        <title>Sequencing and chromosome-scale assembly of the giantPleurodeles waltlgenome.</title>
        <authorList>
            <person name="Brown T."/>
            <person name="Elewa A."/>
            <person name="Iarovenko S."/>
            <person name="Subramanian E."/>
            <person name="Araus A.J."/>
            <person name="Petzold A."/>
            <person name="Susuki M."/>
            <person name="Suzuki K.-i.T."/>
            <person name="Hayashi T."/>
            <person name="Toyoda A."/>
            <person name="Oliveira C."/>
            <person name="Osipova E."/>
            <person name="Leigh N.D."/>
            <person name="Simon A."/>
            <person name="Yun M.H."/>
        </authorList>
    </citation>
    <scope>NUCLEOTIDE SEQUENCE</scope>
    <source>
        <strain evidence="1">20211129_DDA</strain>
        <tissue evidence="1">Liver</tissue>
    </source>
</reference>
<name>A0AAV7KRC5_PLEWA</name>